<name>A0ABU2JB67_9ACTN</name>
<keyword evidence="2" id="KW-1185">Reference proteome</keyword>
<gene>
    <name evidence="1" type="ORF">RM423_08865</name>
</gene>
<evidence type="ECO:0000313" key="2">
    <source>
        <dbReference type="Proteomes" id="UP001183176"/>
    </source>
</evidence>
<proteinExistence type="predicted"/>
<protein>
    <submittedName>
        <fullName evidence="1">Uncharacterized protein</fullName>
    </submittedName>
</protein>
<accession>A0ABU2JB67</accession>
<sequence length="53" mass="5457">MTVNQGGVLLGGHPGWATWARIAVNYATPFLVVSLGYLGGCRAPAAQDAQQGD</sequence>
<evidence type="ECO:0000313" key="1">
    <source>
        <dbReference type="EMBL" id="MDT0261503.1"/>
    </source>
</evidence>
<dbReference type="Proteomes" id="UP001183176">
    <property type="component" value="Unassembled WGS sequence"/>
</dbReference>
<comment type="caution">
    <text evidence="1">The sequence shown here is derived from an EMBL/GenBank/DDBJ whole genome shotgun (WGS) entry which is preliminary data.</text>
</comment>
<reference evidence="2" key="1">
    <citation type="submission" date="2023-07" db="EMBL/GenBank/DDBJ databases">
        <title>30 novel species of actinomycetes from the DSMZ collection.</title>
        <authorList>
            <person name="Nouioui I."/>
        </authorList>
    </citation>
    <scope>NUCLEOTIDE SEQUENCE [LARGE SCALE GENOMIC DNA]</scope>
    <source>
        <strain evidence="2">DSM 44399</strain>
    </source>
</reference>
<dbReference type="EMBL" id="JAVREH010000008">
    <property type="protein sequence ID" value="MDT0261503.1"/>
    <property type="molecule type" value="Genomic_DNA"/>
</dbReference>
<dbReference type="RefSeq" id="WP_311422657.1">
    <property type="nucleotide sequence ID" value="NZ_JAVREH010000008.1"/>
</dbReference>
<organism evidence="1 2">
    <name type="scientific">Jatrophihabitans lederbergiae</name>
    <dbReference type="NCBI Taxonomy" id="3075547"/>
    <lineage>
        <taxon>Bacteria</taxon>
        <taxon>Bacillati</taxon>
        <taxon>Actinomycetota</taxon>
        <taxon>Actinomycetes</taxon>
        <taxon>Jatrophihabitantales</taxon>
        <taxon>Jatrophihabitantaceae</taxon>
        <taxon>Jatrophihabitans</taxon>
    </lineage>
</organism>